<dbReference type="Proteomes" id="UP001523262">
    <property type="component" value="Unassembled WGS sequence"/>
</dbReference>
<evidence type="ECO:0000256" key="1">
    <source>
        <dbReference type="SAM" id="Phobius"/>
    </source>
</evidence>
<feature type="domain" description="NodB homology" evidence="2">
    <location>
        <begin position="38"/>
        <end position="224"/>
    </location>
</feature>
<protein>
    <submittedName>
        <fullName evidence="3">Polysaccharide deacetylase family protein</fullName>
    </submittedName>
</protein>
<name>A0ABT0W9T9_9BACI</name>
<gene>
    <name evidence="3" type="ORF">NDK43_12745</name>
</gene>
<reference evidence="3 4" key="1">
    <citation type="submission" date="2022-06" db="EMBL/GenBank/DDBJ databases">
        <authorList>
            <person name="Jeon C.O."/>
        </authorList>
    </citation>
    <scope>NUCLEOTIDE SEQUENCE [LARGE SCALE GENOMIC DNA]</scope>
    <source>
        <strain evidence="3 4">KCTC 13943</strain>
    </source>
</reference>
<keyword evidence="1" id="KW-0472">Membrane</keyword>
<proteinExistence type="predicted"/>
<dbReference type="Gene3D" id="3.20.20.370">
    <property type="entry name" value="Glycoside hydrolase/deacetylase"/>
    <property type="match status" value="1"/>
</dbReference>
<dbReference type="CDD" id="cd10959">
    <property type="entry name" value="CE4_NodB_like_3"/>
    <property type="match status" value="1"/>
</dbReference>
<dbReference type="PANTHER" id="PTHR10587:SF137">
    <property type="entry name" value="4-DEOXY-4-FORMAMIDO-L-ARABINOSE-PHOSPHOUNDECAPRENOL DEFORMYLASE ARND-RELATED"/>
    <property type="match status" value="1"/>
</dbReference>
<evidence type="ECO:0000313" key="4">
    <source>
        <dbReference type="Proteomes" id="UP001523262"/>
    </source>
</evidence>
<keyword evidence="1" id="KW-1133">Transmembrane helix</keyword>
<keyword evidence="4" id="KW-1185">Reference proteome</keyword>
<dbReference type="SUPFAM" id="SSF88713">
    <property type="entry name" value="Glycoside hydrolase/deacetylase"/>
    <property type="match status" value="1"/>
</dbReference>
<dbReference type="PANTHER" id="PTHR10587">
    <property type="entry name" value="GLYCOSYL TRANSFERASE-RELATED"/>
    <property type="match status" value="1"/>
</dbReference>
<dbReference type="InterPro" id="IPR011330">
    <property type="entry name" value="Glyco_hydro/deAcase_b/a-brl"/>
</dbReference>
<accession>A0ABT0W9T9</accession>
<dbReference type="Pfam" id="PF01522">
    <property type="entry name" value="Polysacc_deac_1"/>
    <property type="match status" value="1"/>
</dbReference>
<dbReference type="InterPro" id="IPR050248">
    <property type="entry name" value="Polysacc_deacetylase_ArnD"/>
</dbReference>
<dbReference type="EMBL" id="JAMQCR010000001">
    <property type="protein sequence ID" value="MCM2533101.1"/>
    <property type="molecule type" value="Genomic_DNA"/>
</dbReference>
<dbReference type="InterPro" id="IPR002509">
    <property type="entry name" value="NODB_dom"/>
</dbReference>
<keyword evidence="1" id="KW-0812">Transmembrane</keyword>
<dbReference type="PROSITE" id="PS51677">
    <property type="entry name" value="NODB"/>
    <property type="match status" value="1"/>
</dbReference>
<organism evidence="3 4">
    <name type="scientific">Neobacillus pocheonensis</name>
    <dbReference type="NCBI Taxonomy" id="363869"/>
    <lineage>
        <taxon>Bacteria</taxon>
        <taxon>Bacillati</taxon>
        <taxon>Bacillota</taxon>
        <taxon>Bacilli</taxon>
        <taxon>Bacillales</taxon>
        <taxon>Bacillaceae</taxon>
        <taxon>Neobacillus</taxon>
    </lineage>
</organism>
<feature type="transmembrane region" description="Helical" evidence="1">
    <location>
        <begin position="6"/>
        <end position="25"/>
    </location>
</feature>
<sequence>MFKIILGIILLYVIYTLIPYLLSFCMNKLAFRRTNDSSNIAFTFDDGPDPKYTPLLLDLLVKYKIKATFFVLGSKAEKHPELILRIHKDGHLIGIHNFVHRSNWAMFPWTIRRDLDYSASVVEGITGVRPIYYRPPWGLLNLFDFFILKPYKIILWSVMAEDWKSKGGSEKIKKRLLNKIKNGDVILLHDSGDTIGADEDAPMNTINALKVVIKEMQNKGYTCVRMDEMLGSNHSIR</sequence>
<evidence type="ECO:0000259" key="2">
    <source>
        <dbReference type="PROSITE" id="PS51677"/>
    </source>
</evidence>
<evidence type="ECO:0000313" key="3">
    <source>
        <dbReference type="EMBL" id="MCM2533101.1"/>
    </source>
</evidence>
<comment type="caution">
    <text evidence="3">The sequence shown here is derived from an EMBL/GenBank/DDBJ whole genome shotgun (WGS) entry which is preliminary data.</text>
</comment>